<dbReference type="InterPro" id="IPR006094">
    <property type="entry name" value="Oxid_FAD_bind_N"/>
</dbReference>
<dbReference type="Proteomes" id="UP000185511">
    <property type="component" value="Chromosome"/>
</dbReference>
<dbReference type="Pfam" id="PF01565">
    <property type="entry name" value="FAD_binding_4"/>
    <property type="match status" value="1"/>
</dbReference>
<evidence type="ECO:0000256" key="6">
    <source>
        <dbReference type="SAM" id="MobiDB-lite"/>
    </source>
</evidence>
<dbReference type="PROSITE" id="PS51387">
    <property type="entry name" value="FAD_PCMH"/>
    <property type="match status" value="1"/>
</dbReference>
<feature type="compositionally biased region" description="Low complexity" evidence="6">
    <location>
        <begin position="7"/>
        <end position="20"/>
    </location>
</feature>
<feature type="domain" description="FAD-binding PCMH-type" evidence="7">
    <location>
        <begin position="59"/>
        <end position="228"/>
    </location>
</feature>
<evidence type="ECO:0000259" key="7">
    <source>
        <dbReference type="PROSITE" id="PS51387"/>
    </source>
</evidence>
<dbReference type="InterPro" id="IPR016167">
    <property type="entry name" value="FAD-bd_PCMH_sub1"/>
</dbReference>
<dbReference type="GO" id="GO:0071949">
    <property type="term" value="F:FAD binding"/>
    <property type="evidence" value="ECO:0007669"/>
    <property type="project" value="InterPro"/>
</dbReference>
<reference evidence="9" key="1">
    <citation type="submission" date="2016-06" db="EMBL/GenBank/DDBJ databases">
        <title>Complete genome sequence of Actinoalloteichus fjordicus DSM 46855 (=ADI127-17), type strain of the new species Actinoalloteichus fjordicus.</title>
        <authorList>
            <person name="Ruckert C."/>
            <person name="Nouioui I."/>
            <person name="Willmese J."/>
            <person name="van Wezel G."/>
            <person name="Klenk H.-P."/>
            <person name="Kalinowski J."/>
            <person name="Zotchev S.B."/>
        </authorList>
    </citation>
    <scope>NUCLEOTIDE SEQUENCE [LARGE SCALE GENOMIC DNA]</scope>
    <source>
        <strain evidence="9">ADI127-7</strain>
    </source>
</reference>
<feature type="region of interest" description="Disordered" evidence="6">
    <location>
        <begin position="1"/>
        <end position="26"/>
    </location>
</feature>
<sequence>MSAHQQSRVPSGSPRRPPGGATKDRRAEHDALLGLIRGPVVRAGEARFDAERTGFQTAWARRPAVIVGATQAADVRAAVEYAGERGLSVSVQATGHGLSSEAPAGGLMIATGRMAGVAVDPVARTAWVEAGARWDAVIEAAARYGLAPPSGSAPHLNAIAYTLGGGLGLLGRAQGWAAEHVRALDVVTPDARLRHVTAESDPDLFWGLRGGRDGLGVVTGMRIGLSEVTRLYGGTLTFDAGRAGEVVAAYLDWTASAPEGSSSSVAVISFPDSPDIPAEQRGRRIVQVHVAHLGDPADGERRVAPLRRIGGVTDDALRDMTFAESDVINADPTEPHAYQGDNAMLTGPDWSAADTVLSVCGPEAPVMCVVQVTHLGGALGRPPGTADAVGHREARYLLGVLSPVTISAAEQVGVRRVGAGLSNGRGRGDGNDVGGSVPAPAARVSDIDVVLGVHASALEAVRPSTAGRGLNFLFGRVTADQLRTAHRPDVRRRLTALRAHHDPAGLFDPVVSSGGCGETAAPGR</sequence>
<comment type="cofactor">
    <cofactor evidence="1">
        <name>FAD</name>
        <dbReference type="ChEBI" id="CHEBI:57692"/>
    </cofactor>
</comment>
<name>A0AAC9PSM3_9PSEU</name>
<dbReference type="GO" id="GO:0016491">
    <property type="term" value="F:oxidoreductase activity"/>
    <property type="evidence" value="ECO:0007669"/>
    <property type="project" value="UniProtKB-KW"/>
</dbReference>
<comment type="similarity">
    <text evidence="2">Belongs to the oxygen-dependent FAD-linked oxidoreductase family.</text>
</comment>
<evidence type="ECO:0000313" key="9">
    <source>
        <dbReference type="Proteomes" id="UP000185511"/>
    </source>
</evidence>
<dbReference type="Gene3D" id="3.30.43.10">
    <property type="entry name" value="Uridine Diphospho-n-acetylenolpyruvylglucosamine Reductase, domain 2"/>
    <property type="match status" value="1"/>
</dbReference>
<evidence type="ECO:0000256" key="5">
    <source>
        <dbReference type="ARBA" id="ARBA00023002"/>
    </source>
</evidence>
<dbReference type="InterPro" id="IPR050416">
    <property type="entry name" value="FAD-linked_Oxidoreductase"/>
</dbReference>
<proteinExistence type="inferred from homology"/>
<evidence type="ECO:0000256" key="2">
    <source>
        <dbReference type="ARBA" id="ARBA00005466"/>
    </source>
</evidence>
<accession>A0AAC9PSM3</accession>
<evidence type="ECO:0000256" key="4">
    <source>
        <dbReference type="ARBA" id="ARBA00022827"/>
    </source>
</evidence>
<keyword evidence="4" id="KW-0274">FAD</keyword>
<dbReference type="RefSeq" id="WP_157442224.1">
    <property type="nucleotide sequence ID" value="NZ_CP016076.1"/>
</dbReference>
<dbReference type="InterPro" id="IPR036318">
    <property type="entry name" value="FAD-bd_PCMH-like_sf"/>
</dbReference>
<dbReference type="KEGG" id="acad:UA74_14675"/>
<dbReference type="InterPro" id="IPR006093">
    <property type="entry name" value="Oxy_OxRdtase_FAD_BS"/>
</dbReference>
<dbReference type="Gene3D" id="3.40.462.20">
    <property type="match status" value="1"/>
</dbReference>
<dbReference type="SUPFAM" id="SSF56176">
    <property type="entry name" value="FAD-binding/transporter-associated domain-like"/>
    <property type="match status" value="1"/>
</dbReference>
<dbReference type="InterPro" id="IPR016166">
    <property type="entry name" value="FAD-bd_PCMH"/>
</dbReference>
<dbReference type="AlphaFoldDB" id="A0AAC9PSM3"/>
<dbReference type="PANTHER" id="PTHR42973:SF39">
    <property type="entry name" value="FAD-BINDING PCMH-TYPE DOMAIN-CONTAINING PROTEIN"/>
    <property type="match status" value="1"/>
</dbReference>
<protein>
    <submittedName>
        <fullName evidence="8">FAD binding protein</fullName>
    </submittedName>
</protein>
<keyword evidence="5" id="KW-0560">Oxidoreductase</keyword>
<evidence type="ECO:0000256" key="1">
    <source>
        <dbReference type="ARBA" id="ARBA00001974"/>
    </source>
</evidence>
<dbReference type="Gene3D" id="3.30.465.10">
    <property type="match status" value="1"/>
</dbReference>
<keyword evidence="9" id="KW-1185">Reference proteome</keyword>
<dbReference type="PROSITE" id="PS00862">
    <property type="entry name" value="OX2_COVAL_FAD"/>
    <property type="match status" value="1"/>
</dbReference>
<evidence type="ECO:0000313" key="8">
    <source>
        <dbReference type="EMBL" id="APU14991.1"/>
    </source>
</evidence>
<keyword evidence="3" id="KW-0285">Flavoprotein</keyword>
<organism evidence="8 9">
    <name type="scientific">Actinoalloteichus fjordicus</name>
    <dbReference type="NCBI Taxonomy" id="1612552"/>
    <lineage>
        <taxon>Bacteria</taxon>
        <taxon>Bacillati</taxon>
        <taxon>Actinomycetota</taxon>
        <taxon>Actinomycetes</taxon>
        <taxon>Pseudonocardiales</taxon>
        <taxon>Pseudonocardiaceae</taxon>
        <taxon>Actinoalloteichus</taxon>
    </lineage>
</organism>
<evidence type="ECO:0000256" key="3">
    <source>
        <dbReference type="ARBA" id="ARBA00022630"/>
    </source>
</evidence>
<dbReference type="EMBL" id="CP016076">
    <property type="protein sequence ID" value="APU14991.1"/>
    <property type="molecule type" value="Genomic_DNA"/>
</dbReference>
<dbReference type="InterPro" id="IPR016169">
    <property type="entry name" value="FAD-bd_PCMH_sub2"/>
</dbReference>
<dbReference type="PANTHER" id="PTHR42973">
    <property type="entry name" value="BINDING OXIDOREDUCTASE, PUTATIVE (AFU_ORTHOLOGUE AFUA_1G17690)-RELATED"/>
    <property type="match status" value="1"/>
</dbReference>
<gene>
    <name evidence="8" type="ORF">UA74_14675</name>
</gene>